<reference evidence="3 4" key="1">
    <citation type="journal article" date="2023" name="Microbiol. Spectr.">
        <title>Symbiosis of Carpenter Bees with Uncharacterized Lactic Acid Bacteria Showing NAD Auxotrophy.</title>
        <authorList>
            <person name="Kawasaki S."/>
            <person name="Ozawa K."/>
            <person name="Mori T."/>
            <person name="Yamamoto A."/>
            <person name="Ito M."/>
            <person name="Ohkuma M."/>
            <person name="Sakamoto M."/>
            <person name="Matsutani M."/>
        </authorList>
    </citation>
    <scope>NUCLEOTIDE SEQUENCE [LARGE SCALE GENOMIC DNA]</scope>
    <source>
        <strain evidence="3 4">Kim32-2</strain>
    </source>
</reference>
<keyword evidence="1" id="KW-0732">Signal</keyword>
<evidence type="ECO:0000313" key="4">
    <source>
        <dbReference type="Proteomes" id="UP001321741"/>
    </source>
</evidence>
<keyword evidence="4" id="KW-1185">Reference proteome</keyword>
<feature type="region of interest" description="Disordered" evidence="2">
    <location>
        <begin position="26"/>
        <end position="50"/>
    </location>
</feature>
<evidence type="ECO:0008006" key="5">
    <source>
        <dbReference type="Google" id="ProtNLM"/>
    </source>
</evidence>
<feature type="compositionally biased region" description="Low complexity" evidence="2">
    <location>
        <begin position="26"/>
        <end position="37"/>
    </location>
</feature>
<protein>
    <recommendedName>
        <fullName evidence="5">DUF3862 domain-containing protein</fullName>
    </recommendedName>
</protein>
<organism evidence="3 4">
    <name type="scientific">Lactobacillus xylocopicola</name>
    <dbReference type="NCBI Taxonomy" id="2976676"/>
    <lineage>
        <taxon>Bacteria</taxon>
        <taxon>Bacillati</taxon>
        <taxon>Bacillota</taxon>
        <taxon>Bacilli</taxon>
        <taxon>Lactobacillales</taxon>
        <taxon>Lactobacillaceae</taxon>
        <taxon>Lactobacillus</taxon>
    </lineage>
</organism>
<name>A0ABM8BIW0_9LACO</name>
<dbReference type="Gene3D" id="3.30.1450.10">
    <property type="match status" value="2"/>
</dbReference>
<evidence type="ECO:0000256" key="2">
    <source>
        <dbReference type="SAM" id="MobiDB-lite"/>
    </source>
</evidence>
<dbReference type="PROSITE" id="PS51257">
    <property type="entry name" value="PROKAR_LIPOPROTEIN"/>
    <property type="match status" value="1"/>
</dbReference>
<gene>
    <name evidence="3" type="ORF">KIM322_15140</name>
</gene>
<evidence type="ECO:0000256" key="1">
    <source>
        <dbReference type="ARBA" id="ARBA00022729"/>
    </source>
</evidence>
<proteinExistence type="predicted"/>
<dbReference type="RefSeq" id="WP_317637469.1">
    <property type="nucleotide sequence ID" value="NZ_AP026803.1"/>
</dbReference>
<dbReference type="EMBL" id="AP026803">
    <property type="protein sequence ID" value="BDR61253.1"/>
    <property type="molecule type" value="Genomic_DNA"/>
</dbReference>
<sequence>MHHFKKALSTVMLAVVALSIVGCSNYSSKSSTSNSTKTAEHSKSSAQRTNEAALKDFDKIKVGDMLNKGIGGTTLEESKTLLGKPTSTTSMKVGKQKIKAYIWEKSDIRLALQFVKNKVVNKSIGGLKWTRTGPKATLKDYNAVKEGSSLASLTKNFGQPDVMSTNTIQGKKTVVVVYSTGINKKTSKKSENSTANMTFSFINDKLKYKSQTDIK</sequence>
<accession>A0ABM8BIW0</accession>
<dbReference type="Proteomes" id="UP001321741">
    <property type="component" value="Chromosome"/>
</dbReference>
<dbReference type="Pfam" id="PF12978">
    <property type="entry name" value="DUF3862"/>
    <property type="match status" value="1"/>
</dbReference>
<evidence type="ECO:0000313" key="3">
    <source>
        <dbReference type="EMBL" id="BDR61253.1"/>
    </source>
</evidence>
<dbReference type="InterPro" id="IPR024418">
    <property type="entry name" value="DUF3862"/>
</dbReference>
<dbReference type="InterPro" id="IPR037873">
    <property type="entry name" value="BamE-like"/>
</dbReference>